<dbReference type="InterPro" id="IPR036068">
    <property type="entry name" value="Nicotinate_pribotase-like_C"/>
</dbReference>
<dbReference type="SUPFAM" id="SSF51690">
    <property type="entry name" value="Nicotinate/Quinolinate PRTase C-terminal domain-like"/>
    <property type="match status" value="1"/>
</dbReference>
<dbReference type="GO" id="GO:0005737">
    <property type="term" value="C:cytoplasm"/>
    <property type="evidence" value="ECO:0007669"/>
    <property type="project" value="TreeGrafter"/>
</dbReference>
<evidence type="ECO:0000259" key="11">
    <source>
        <dbReference type="Pfam" id="PF03447"/>
    </source>
</evidence>
<dbReference type="Pfam" id="PF01958">
    <property type="entry name" value="Asp_DH_C"/>
    <property type="match status" value="1"/>
</dbReference>
<dbReference type="Gene3D" id="3.20.20.70">
    <property type="entry name" value="Aldolase class I"/>
    <property type="match status" value="1"/>
</dbReference>
<comment type="similarity">
    <text evidence="2">Belongs to the L-aspartate dehydrogenase family.</text>
</comment>
<dbReference type="InterPro" id="IPR036291">
    <property type="entry name" value="NAD(P)-bd_dom_sf"/>
</dbReference>
<evidence type="ECO:0000313" key="12">
    <source>
        <dbReference type="EMBL" id="RFA93329.1"/>
    </source>
</evidence>
<dbReference type="Pfam" id="PF02749">
    <property type="entry name" value="QRPTase_N"/>
    <property type="match status" value="1"/>
</dbReference>
<dbReference type="GO" id="GO:0004514">
    <property type="term" value="F:nicotinate-nucleotide diphosphorylase (carboxylating) activity"/>
    <property type="evidence" value="ECO:0007669"/>
    <property type="project" value="UniProtKB-EC"/>
</dbReference>
<dbReference type="InterPro" id="IPR022412">
    <property type="entry name" value="Quinolinate_PRibosylTrfase_N"/>
</dbReference>
<evidence type="ECO:0000313" key="15">
    <source>
        <dbReference type="Proteomes" id="UP000257123"/>
    </source>
</evidence>
<dbReference type="Gene3D" id="3.40.50.720">
    <property type="entry name" value="NAD(P)-binding Rossmann-like Domain"/>
    <property type="match status" value="1"/>
</dbReference>
<dbReference type="Gene3D" id="3.30.360.10">
    <property type="entry name" value="Dihydrodipicolinate Reductase, domain 2"/>
    <property type="match status" value="1"/>
</dbReference>
<dbReference type="InterPro" id="IPR004393">
    <property type="entry name" value="NadC"/>
</dbReference>
<dbReference type="NCBIfam" id="TIGR00078">
    <property type="entry name" value="nadC"/>
    <property type="match status" value="1"/>
</dbReference>
<dbReference type="InterPro" id="IPR013785">
    <property type="entry name" value="Aldolase_TIM"/>
</dbReference>
<dbReference type="GO" id="GO:0009435">
    <property type="term" value="P:NAD+ biosynthetic process"/>
    <property type="evidence" value="ECO:0007669"/>
    <property type="project" value="UniProtKB-UniPathway"/>
</dbReference>
<dbReference type="InterPro" id="IPR002811">
    <property type="entry name" value="Asp_DH"/>
</dbReference>
<dbReference type="InterPro" id="IPR037128">
    <property type="entry name" value="Quinolinate_PRibosylTase_N_sf"/>
</dbReference>
<evidence type="ECO:0000313" key="14">
    <source>
        <dbReference type="Proteomes" id="UP000256877"/>
    </source>
</evidence>
<evidence type="ECO:0000256" key="4">
    <source>
        <dbReference type="ARBA" id="ARBA00011944"/>
    </source>
</evidence>
<dbReference type="SUPFAM" id="SSF55347">
    <property type="entry name" value="Glyceraldehyde-3-phosphate dehydrogenase-like, C-terminal domain"/>
    <property type="match status" value="1"/>
</dbReference>
<dbReference type="OrthoDB" id="115072at2157"/>
<dbReference type="FunFam" id="3.20.20.70:FF:000030">
    <property type="entry name" value="Nicotinate-nucleotide pyrophosphorylase, carboxylating"/>
    <property type="match status" value="1"/>
</dbReference>
<dbReference type="InterPro" id="IPR005106">
    <property type="entry name" value="Asp/hSer_DH_NAD-bd"/>
</dbReference>
<dbReference type="CDD" id="cd01572">
    <property type="entry name" value="QPRTase"/>
    <property type="match status" value="1"/>
</dbReference>
<proteinExistence type="inferred from homology"/>
<dbReference type="Proteomes" id="UP000257123">
    <property type="component" value="Unassembled WGS sequence"/>
</dbReference>
<evidence type="ECO:0000259" key="9">
    <source>
        <dbReference type="Pfam" id="PF01958"/>
    </source>
</evidence>
<dbReference type="InterPro" id="IPR002638">
    <property type="entry name" value="Quinolinate_PRibosylTrfase_C"/>
</dbReference>
<dbReference type="Pfam" id="PF03447">
    <property type="entry name" value="NAD_binding_3"/>
    <property type="match status" value="1"/>
</dbReference>
<evidence type="ECO:0000313" key="13">
    <source>
        <dbReference type="EMBL" id="RFA95779.1"/>
    </source>
</evidence>
<feature type="domain" description="Aspartate dehydrogenase" evidence="9">
    <location>
        <begin position="417"/>
        <end position="492"/>
    </location>
</feature>
<dbReference type="GO" id="GO:0033735">
    <property type="term" value="F:aspartate dehydrogenase [NAD(P)+] activity"/>
    <property type="evidence" value="ECO:0007669"/>
    <property type="project" value="InterPro"/>
</dbReference>
<evidence type="ECO:0000256" key="5">
    <source>
        <dbReference type="ARBA" id="ARBA00022642"/>
    </source>
</evidence>
<evidence type="ECO:0000256" key="7">
    <source>
        <dbReference type="ARBA" id="ARBA00022679"/>
    </source>
</evidence>
<gene>
    <name evidence="12" type="primary">nadC</name>
    <name evidence="12" type="ORF">CGL51_13025</name>
    <name evidence="13" type="ORF">CGL52_12350</name>
</gene>
<evidence type="ECO:0000256" key="2">
    <source>
        <dbReference type="ARBA" id="ARBA00008331"/>
    </source>
</evidence>
<feature type="domain" description="Quinolinate phosphoribosyl transferase N-terminal" evidence="10">
    <location>
        <begin position="28"/>
        <end position="104"/>
    </location>
</feature>
<dbReference type="PANTHER" id="PTHR32179:SF3">
    <property type="entry name" value="NICOTINATE-NUCLEOTIDE PYROPHOSPHORYLASE [CARBOXYLATING]"/>
    <property type="match status" value="1"/>
</dbReference>
<dbReference type="UniPathway" id="UPA00253">
    <property type="reaction ID" value="UER00331"/>
</dbReference>
<reference evidence="14 15" key="1">
    <citation type="submission" date="2017-07" db="EMBL/GenBank/DDBJ databases">
        <title>Draft genome sequence of aerobic hyperthermophilic archaea, Pyrobaculum aerophilum YKB31 and YKB32.</title>
        <authorList>
            <person name="Mochizuki T."/>
            <person name="Berliner A.J."/>
            <person name="Yoshida-Takashima Y."/>
            <person name="Takaki Y."/>
            <person name="Nunoura T."/>
            <person name="Takai K."/>
        </authorList>
    </citation>
    <scope>NUCLEOTIDE SEQUENCE [LARGE SCALE GENOMIC DNA]</scope>
    <source>
        <strain evidence="12 15">YKB31</strain>
        <strain evidence="13 14">YKB32</strain>
    </source>
</reference>
<sequence>MIEAKLFAFELLDELRKDLPFIDWASAALPGKTIEACVVAKAEGVAAGVDEAAEFLKLLGFQITLRLPEGAEIKPGVKILCFRGEASEALKVERVLLNLLMHASGIATYTRKLVAKAKSANPRVIVAATRKTLPFLRYIEKKAVWIGGGDPHRFSLSDSTLFKDNHRKFIPLEHMASSKRPFVHKAEVEVNTAEDAVRAAEMGFDIIMLDNMTPEEVERAAKLLAERGLRGRVILEASGNITEDNIHLYAPYVDVISVGRLTHSAPALDMSLEVYDDKVKVGLIGYGRLGKALVELVRDDRDLEFVAVYDTDKEKCIEAEKSRGIRCVSTIDELIALSEVIVEAASAQAVLEYGCKILEAGRHLIVASVGALSKLPKCGRGYVFAISGAAGGVDIVASTRGAVKHVVHKAAFRVAESGEAEELYWKYPQSLNLSMTYKLAGAERVEVELRGDAPEDRIIHEVEIVHKWGRVYIKAENYAKGTTSYSAALSLYNTLRNVAKFLRGGRIIIGTFAVL</sequence>
<feature type="domain" description="Aspartate/homoserine dehydrogenase NAD-binding" evidence="11">
    <location>
        <begin position="285"/>
        <end position="373"/>
    </location>
</feature>
<name>A0A371QUQ9_9CREN</name>
<dbReference type="EC" id="2.4.2.19" evidence="4"/>
<keyword evidence="5" id="KW-0662">Pyridine nucleotide biosynthesis</keyword>
<comment type="pathway">
    <text evidence="1">Cofactor biosynthesis; NAD(+) biosynthesis; nicotinate D-ribonucleotide from quinolinate: step 1/1.</text>
</comment>
<protein>
    <recommendedName>
        <fullName evidence="4">nicotinate-nucleotide diphosphorylase (carboxylating)</fullName>
        <ecNumber evidence="4">2.4.2.19</ecNumber>
    </recommendedName>
</protein>
<dbReference type="SUPFAM" id="SSF51735">
    <property type="entry name" value="NAD(P)-binding Rossmann-fold domains"/>
    <property type="match status" value="1"/>
</dbReference>
<dbReference type="InterPro" id="IPR027277">
    <property type="entry name" value="NadC/ModD"/>
</dbReference>
<comment type="caution">
    <text evidence="12">The sequence shown here is derived from an EMBL/GenBank/DDBJ whole genome shotgun (WGS) entry which is preliminary data.</text>
</comment>
<dbReference type="SUPFAM" id="SSF54675">
    <property type="entry name" value="Nicotinate/Quinolinate PRTase N-terminal domain-like"/>
    <property type="match status" value="1"/>
</dbReference>
<evidence type="ECO:0000256" key="1">
    <source>
        <dbReference type="ARBA" id="ARBA00004893"/>
    </source>
</evidence>
<dbReference type="PANTHER" id="PTHR32179">
    <property type="entry name" value="NICOTINATE-NUCLEOTIDE PYROPHOSPHORYLASE [CARBOXYLATING]"/>
    <property type="match status" value="1"/>
</dbReference>
<dbReference type="EMBL" id="NMUF01000050">
    <property type="protein sequence ID" value="RFA95779.1"/>
    <property type="molecule type" value="Genomic_DNA"/>
</dbReference>
<feature type="domain" description="Quinolinate phosphoribosyl transferase C-terminal" evidence="8">
    <location>
        <begin position="106"/>
        <end position="273"/>
    </location>
</feature>
<keyword evidence="7" id="KW-0808">Transferase</keyword>
<comment type="similarity">
    <text evidence="3">Belongs to the NadC/ModD family.</text>
</comment>
<evidence type="ECO:0000256" key="6">
    <source>
        <dbReference type="ARBA" id="ARBA00022676"/>
    </source>
</evidence>
<organism evidence="12 15">
    <name type="scientific">Pyrobaculum aerophilum</name>
    <dbReference type="NCBI Taxonomy" id="13773"/>
    <lineage>
        <taxon>Archaea</taxon>
        <taxon>Thermoproteota</taxon>
        <taxon>Thermoprotei</taxon>
        <taxon>Thermoproteales</taxon>
        <taxon>Thermoproteaceae</taxon>
        <taxon>Pyrobaculum</taxon>
    </lineage>
</organism>
<dbReference type="Gene3D" id="3.90.1170.20">
    <property type="entry name" value="Quinolinate phosphoribosyl transferase, N-terminal domain"/>
    <property type="match status" value="1"/>
</dbReference>
<dbReference type="Pfam" id="PF01729">
    <property type="entry name" value="QRPTase_C"/>
    <property type="match status" value="1"/>
</dbReference>
<dbReference type="RefSeq" id="WP_116422015.1">
    <property type="nucleotide sequence ID" value="NZ_NMUE01000064.1"/>
</dbReference>
<evidence type="ECO:0000259" key="8">
    <source>
        <dbReference type="Pfam" id="PF01729"/>
    </source>
</evidence>
<evidence type="ECO:0000259" key="10">
    <source>
        <dbReference type="Pfam" id="PF02749"/>
    </source>
</evidence>
<dbReference type="AlphaFoldDB" id="A0A371QUQ9"/>
<dbReference type="GO" id="GO:0050661">
    <property type="term" value="F:NADP binding"/>
    <property type="evidence" value="ECO:0007669"/>
    <property type="project" value="InterPro"/>
</dbReference>
<dbReference type="EMBL" id="NMUE01000064">
    <property type="protein sequence ID" value="RFA93329.1"/>
    <property type="molecule type" value="Genomic_DNA"/>
</dbReference>
<evidence type="ECO:0000256" key="3">
    <source>
        <dbReference type="ARBA" id="ARBA00009400"/>
    </source>
</evidence>
<accession>A0A371QUQ9</accession>
<keyword evidence="6" id="KW-0328">Glycosyltransferase</keyword>
<dbReference type="GO" id="GO:0034213">
    <property type="term" value="P:quinolinate catabolic process"/>
    <property type="evidence" value="ECO:0007669"/>
    <property type="project" value="TreeGrafter"/>
</dbReference>
<dbReference type="Proteomes" id="UP000256877">
    <property type="component" value="Unassembled WGS sequence"/>
</dbReference>